<dbReference type="EMBL" id="BMKA01000002">
    <property type="protein sequence ID" value="GGA15228.1"/>
    <property type="molecule type" value="Genomic_DNA"/>
</dbReference>
<keyword evidence="1" id="KW-0812">Transmembrane</keyword>
<comment type="caution">
    <text evidence="2">The sequence shown here is derived from an EMBL/GenBank/DDBJ whole genome shotgun (WGS) entry which is preliminary data.</text>
</comment>
<gene>
    <name evidence="2" type="ORF">GCM10011498_14430</name>
</gene>
<protein>
    <submittedName>
        <fullName evidence="2">Uncharacterized protein</fullName>
    </submittedName>
</protein>
<keyword evidence="1" id="KW-0472">Membrane</keyword>
<feature type="transmembrane region" description="Helical" evidence="1">
    <location>
        <begin position="6"/>
        <end position="23"/>
    </location>
</feature>
<keyword evidence="3" id="KW-1185">Reference proteome</keyword>
<dbReference type="RefSeq" id="WP_188672678.1">
    <property type="nucleotide sequence ID" value="NZ_BMKA01000002.1"/>
</dbReference>
<keyword evidence="1" id="KW-1133">Transmembrane helix</keyword>
<reference evidence="2" key="2">
    <citation type="submission" date="2020-09" db="EMBL/GenBank/DDBJ databases">
        <authorList>
            <person name="Sun Q."/>
            <person name="Zhou Y."/>
        </authorList>
    </citation>
    <scope>NUCLEOTIDE SEQUENCE</scope>
    <source>
        <strain evidence="2">CGMCC 1.15880</strain>
    </source>
</reference>
<dbReference type="Proteomes" id="UP000628017">
    <property type="component" value="Unassembled WGS sequence"/>
</dbReference>
<evidence type="ECO:0000313" key="3">
    <source>
        <dbReference type="Proteomes" id="UP000628017"/>
    </source>
</evidence>
<proteinExistence type="predicted"/>
<sequence length="51" mass="5891">MMILINWMLSISLVVDIGLIVLWQSGIDIRRARQEAMTSTPDGRHREVDRP</sequence>
<reference evidence="2" key="1">
    <citation type="journal article" date="2014" name="Int. J. Syst. Evol. Microbiol.">
        <title>Complete genome sequence of Corynebacterium casei LMG S-19264T (=DSM 44701T), isolated from a smear-ripened cheese.</title>
        <authorList>
            <consortium name="US DOE Joint Genome Institute (JGI-PGF)"/>
            <person name="Walter F."/>
            <person name="Albersmeier A."/>
            <person name="Kalinowski J."/>
            <person name="Ruckert C."/>
        </authorList>
    </citation>
    <scope>NUCLEOTIDE SEQUENCE</scope>
    <source>
        <strain evidence="2">CGMCC 1.15880</strain>
    </source>
</reference>
<name>A0A916QW09_9RHOB</name>
<organism evidence="2 3">
    <name type="scientific">Neptunicoccus cionae</name>
    <dbReference type="NCBI Taxonomy" id="2035344"/>
    <lineage>
        <taxon>Bacteria</taxon>
        <taxon>Pseudomonadati</taxon>
        <taxon>Pseudomonadota</taxon>
        <taxon>Alphaproteobacteria</taxon>
        <taxon>Rhodobacterales</taxon>
        <taxon>Paracoccaceae</taxon>
        <taxon>Neptunicoccus</taxon>
    </lineage>
</organism>
<dbReference type="AlphaFoldDB" id="A0A916QW09"/>
<evidence type="ECO:0000256" key="1">
    <source>
        <dbReference type="SAM" id="Phobius"/>
    </source>
</evidence>
<evidence type="ECO:0000313" key="2">
    <source>
        <dbReference type="EMBL" id="GGA15228.1"/>
    </source>
</evidence>
<accession>A0A916QW09</accession>